<reference evidence="1 2" key="1">
    <citation type="journal article" date="2016" name="Environ. Microbiol.">
        <title>New Methyloceanibacter diversity from North Sea sediments includes methanotroph containing solely the soluble methane monooxygenase.</title>
        <authorList>
            <person name="Vekeman B."/>
            <person name="Kerckhof F.M."/>
            <person name="Cremers G."/>
            <person name="de Vos P."/>
            <person name="Vandamme P."/>
            <person name="Boon N."/>
            <person name="Op den Camp H.J."/>
            <person name="Heylen K."/>
        </authorList>
    </citation>
    <scope>NUCLEOTIDE SEQUENCE [LARGE SCALE GENOMIC DNA]</scope>
    <source>
        <strain evidence="1 2">R-67174</strain>
    </source>
</reference>
<proteinExistence type="predicted"/>
<protein>
    <submittedName>
        <fullName evidence="1">Uncharacterized protein</fullName>
    </submittedName>
</protein>
<gene>
    <name evidence="1" type="ORF">AUC68_10100</name>
</gene>
<dbReference type="EMBL" id="LPWG01000014">
    <property type="protein sequence ID" value="ODR97883.1"/>
    <property type="molecule type" value="Genomic_DNA"/>
</dbReference>
<dbReference type="STRING" id="1774968.AUC68_10100"/>
<evidence type="ECO:0000313" key="1">
    <source>
        <dbReference type="EMBL" id="ODR97883.1"/>
    </source>
</evidence>
<organism evidence="1 2">
    <name type="scientific">Methyloceanibacter methanicus</name>
    <dbReference type="NCBI Taxonomy" id="1774968"/>
    <lineage>
        <taxon>Bacteria</taxon>
        <taxon>Pseudomonadati</taxon>
        <taxon>Pseudomonadota</taxon>
        <taxon>Alphaproteobacteria</taxon>
        <taxon>Hyphomicrobiales</taxon>
        <taxon>Hyphomicrobiaceae</taxon>
        <taxon>Methyloceanibacter</taxon>
    </lineage>
</organism>
<keyword evidence="2" id="KW-1185">Reference proteome</keyword>
<dbReference type="AlphaFoldDB" id="A0A1E3VWH0"/>
<sequence>MEAHFCRKRRSDMFIAERKRQQSELCRRLARLADDGEVQARLIQTAHDYLAEAAYGGPRLGDAQLVDAREQATLNLAYD</sequence>
<evidence type="ECO:0000313" key="2">
    <source>
        <dbReference type="Proteomes" id="UP000094501"/>
    </source>
</evidence>
<accession>A0A1E3VWH0</accession>
<comment type="caution">
    <text evidence="1">The sequence shown here is derived from an EMBL/GenBank/DDBJ whole genome shotgun (WGS) entry which is preliminary data.</text>
</comment>
<dbReference type="Proteomes" id="UP000094501">
    <property type="component" value="Unassembled WGS sequence"/>
</dbReference>
<name>A0A1E3VWH0_9HYPH</name>